<dbReference type="AlphaFoldDB" id="A0A506PQM7"/>
<dbReference type="OrthoDB" id="9761723at2"/>
<dbReference type="RefSeq" id="WP_140988562.1">
    <property type="nucleotide sequence ID" value="NZ_VHIQ01000001.1"/>
</dbReference>
<reference evidence="2 3" key="1">
    <citation type="submission" date="2019-06" db="EMBL/GenBank/DDBJ databases">
        <title>Flavobacteriaceae Paucihalobacterium erythroidium CWB-1, complete genome.</title>
        <authorList>
            <person name="Wu S."/>
        </authorList>
    </citation>
    <scope>NUCLEOTIDE SEQUENCE [LARGE SCALE GENOMIC DNA]</scope>
    <source>
        <strain evidence="2 3">CWB-1</strain>
    </source>
</reference>
<keyword evidence="3" id="KW-1185">Reference proteome</keyword>
<proteinExistence type="predicted"/>
<dbReference type="InterPro" id="IPR036514">
    <property type="entry name" value="SGNH_hydro_sf"/>
</dbReference>
<keyword evidence="1" id="KW-0812">Transmembrane</keyword>
<comment type="caution">
    <text evidence="2">The sequence shown here is derived from an EMBL/GenBank/DDBJ whole genome shotgun (WGS) entry which is preliminary data.</text>
</comment>
<evidence type="ECO:0000313" key="2">
    <source>
        <dbReference type="EMBL" id="TPV35552.1"/>
    </source>
</evidence>
<dbReference type="Gene3D" id="3.40.50.1110">
    <property type="entry name" value="SGNH hydrolase"/>
    <property type="match status" value="1"/>
</dbReference>
<gene>
    <name evidence="2" type="ORF">FJ651_01165</name>
</gene>
<dbReference type="GO" id="GO:0016788">
    <property type="term" value="F:hydrolase activity, acting on ester bonds"/>
    <property type="evidence" value="ECO:0007669"/>
    <property type="project" value="UniProtKB-ARBA"/>
</dbReference>
<dbReference type="Proteomes" id="UP000317332">
    <property type="component" value="Unassembled WGS sequence"/>
</dbReference>
<organism evidence="2 3">
    <name type="scientific">Paucihalobacter ruber</name>
    <dbReference type="NCBI Taxonomy" id="2567861"/>
    <lineage>
        <taxon>Bacteria</taxon>
        <taxon>Pseudomonadati</taxon>
        <taxon>Bacteroidota</taxon>
        <taxon>Flavobacteriia</taxon>
        <taxon>Flavobacteriales</taxon>
        <taxon>Flavobacteriaceae</taxon>
        <taxon>Paucihalobacter</taxon>
    </lineage>
</organism>
<evidence type="ECO:0000256" key="1">
    <source>
        <dbReference type="SAM" id="Phobius"/>
    </source>
</evidence>
<accession>A0A506PQM7</accession>
<keyword evidence="1" id="KW-1133">Transmembrane helix</keyword>
<dbReference type="SUPFAM" id="SSF52266">
    <property type="entry name" value="SGNH hydrolase"/>
    <property type="match status" value="1"/>
</dbReference>
<evidence type="ECO:0008006" key="4">
    <source>
        <dbReference type="Google" id="ProtNLM"/>
    </source>
</evidence>
<dbReference type="EMBL" id="VHIQ01000001">
    <property type="protein sequence ID" value="TPV35552.1"/>
    <property type="molecule type" value="Genomic_DNA"/>
</dbReference>
<sequence length="302" mass="35686">MKGFLRYILLFLMPLLVLLIAMEIFLQSIPNNYKVKSNYIEKHSEAIETLILGNSHTYYGLNPEWMDQQSFNMSHVSQSFDIDLAILKHYLPKMTQLNTVVIRLSYDSMFETLSETNEHWRYKDYALYTNIPLEYYWKHHSEILSISFKENLKRIYKYYLKSEASVTCNPFGWGMDAHSSQAKDLYKTGALVAKKHTATSKNLFDDNFKTLKEIADLCLQNKVDVIMVTPPAFESYYLNLNYQQLEATVNTGLELANQYDHVSYYNFLEYWRFDREHFFDADHLNERGALLFSKMINDIIHK</sequence>
<evidence type="ECO:0000313" key="3">
    <source>
        <dbReference type="Proteomes" id="UP000317332"/>
    </source>
</evidence>
<feature type="transmembrane region" description="Helical" evidence="1">
    <location>
        <begin position="7"/>
        <end position="26"/>
    </location>
</feature>
<protein>
    <recommendedName>
        <fullName evidence="4">SGNH/GDSL hydrolase family protein</fullName>
    </recommendedName>
</protein>
<keyword evidence="1" id="KW-0472">Membrane</keyword>
<name>A0A506PQM7_9FLAO</name>